<feature type="region of interest" description="Disordered" evidence="5">
    <location>
        <begin position="491"/>
        <end position="513"/>
    </location>
</feature>
<evidence type="ECO:0000256" key="3">
    <source>
        <dbReference type="ARBA" id="ARBA00022989"/>
    </source>
</evidence>
<dbReference type="InterPro" id="IPR050382">
    <property type="entry name" value="MFS_Na/Anion_cotransporter"/>
</dbReference>
<feature type="transmembrane region" description="Helical" evidence="6">
    <location>
        <begin position="173"/>
        <end position="195"/>
    </location>
</feature>
<reference evidence="8" key="2">
    <citation type="submission" date="2014-05" db="EMBL/GenBank/DDBJ databases">
        <title>The genome and life-stage specific transcriptomes of Globodera pallida elucidate key aspects of plant parasitism by a cyst nematode.</title>
        <authorList>
            <person name="Cotton J.A."/>
            <person name="Lilley C.J."/>
            <person name="Jones L.M."/>
            <person name="Kikuchi T."/>
            <person name="Reid A.J."/>
            <person name="Thorpe P."/>
            <person name="Tsai I.J."/>
            <person name="Beasley H."/>
            <person name="Blok V."/>
            <person name="Cock P.J.A."/>
            <person name="Van den Akker S.E."/>
            <person name="Holroyd N."/>
            <person name="Hunt M."/>
            <person name="Mantelin S."/>
            <person name="Naghra H."/>
            <person name="Pain A."/>
            <person name="Palomares-Rius J.E."/>
            <person name="Zarowiecki M."/>
            <person name="Berriman M."/>
            <person name="Jones J.T."/>
            <person name="Urwin P.E."/>
        </authorList>
    </citation>
    <scope>NUCLEOTIDE SEQUENCE [LARGE SCALE GENOMIC DNA]</scope>
    <source>
        <strain evidence="8">Lindley</strain>
    </source>
</reference>
<evidence type="ECO:0000313" key="9">
    <source>
        <dbReference type="WBParaSite" id="GPLIN_000090700"/>
    </source>
</evidence>
<feature type="domain" description="Major facilitator superfamily (MFS) profile" evidence="7">
    <location>
        <begin position="73"/>
        <end position="485"/>
    </location>
</feature>
<dbReference type="GO" id="GO:0006820">
    <property type="term" value="P:monoatomic anion transport"/>
    <property type="evidence" value="ECO:0007669"/>
    <property type="project" value="TreeGrafter"/>
</dbReference>
<evidence type="ECO:0000259" key="7">
    <source>
        <dbReference type="PROSITE" id="PS50850"/>
    </source>
</evidence>
<accession>A0A183BJX8</accession>
<evidence type="ECO:0000256" key="2">
    <source>
        <dbReference type="ARBA" id="ARBA00022692"/>
    </source>
</evidence>
<feature type="transmembrane region" description="Helical" evidence="6">
    <location>
        <begin position="424"/>
        <end position="447"/>
    </location>
</feature>
<dbReference type="AlphaFoldDB" id="A0A183BJX8"/>
<dbReference type="InterPro" id="IPR036259">
    <property type="entry name" value="MFS_trans_sf"/>
</dbReference>
<feature type="region of interest" description="Disordered" evidence="5">
    <location>
        <begin position="620"/>
        <end position="648"/>
    </location>
</feature>
<dbReference type="WBParaSite" id="GPLIN_000090700">
    <property type="protein sequence ID" value="GPLIN_000090700"/>
    <property type="gene ID" value="GPLIN_000090700"/>
</dbReference>
<feature type="compositionally biased region" description="Basic and acidic residues" evidence="5">
    <location>
        <begin position="631"/>
        <end position="648"/>
    </location>
</feature>
<keyword evidence="3 6" id="KW-1133">Transmembrane helix</keyword>
<organism evidence="8 9">
    <name type="scientific">Globodera pallida</name>
    <name type="common">Potato cyst nematode worm</name>
    <name type="synonym">Heterodera pallida</name>
    <dbReference type="NCBI Taxonomy" id="36090"/>
    <lineage>
        <taxon>Eukaryota</taxon>
        <taxon>Metazoa</taxon>
        <taxon>Ecdysozoa</taxon>
        <taxon>Nematoda</taxon>
        <taxon>Chromadorea</taxon>
        <taxon>Rhabditida</taxon>
        <taxon>Tylenchina</taxon>
        <taxon>Tylenchomorpha</taxon>
        <taxon>Tylenchoidea</taxon>
        <taxon>Heteroderidae</taxon>
        <taxon>Heteroderinae</taxon>
        <taxon>Globodera</taxon>
    </lineage>
</organism>
<feature type="compositionally biased region" description="Basic and acidic residues" evidence="5">
    <location>
        <begin position="502"/>
        <end position="513"/>
    </location>
</feature>
<dbReference type="GO" id="GO:0022857">
    <property type="term" value="F:transmembrane transporter activity"/>
    <property type="evidence" value="ECO:0007669"/>
    <property type="project" value="InterPro"/>
</dbReference>
<dbReference type="PANTHER" id="PTHR11662:SF399">
    <property type="entry name" value="FI19708P1-RELATED"/>
    <property type="match status" value="1"/>
</dbReference>
<dbReference type="InterPro" id="IPR020846">
    <property type="entry name" value="MFS_dom"/>
</dbReference>
<feature type="transmembrane region" description="Helical" evidence="6">
    <location>
        <begin position="394"/>
        <end position="418"/>
    </location>
</feature>
<feature type="transmembrane region" description="Helical" evidence="6">
    <location>
        <begin position="588"/>
        <end position="612"/>
    </location>
</feature>
<protein>
    <submittedName>
        <fullName evidence="9">MFS domain-containing protein</fullName>
    </submittedName>
</protein>
<dbReference type="PANTHER" id="PTHR11662">
    <property type="entry name" value="SOLUTE CARRIER FAMILY 17"/>
    <property type="match status" value="1"/>
</dbReference>
<evidence type="ECO:0000256" key="1">
    <source>
        <dbReference type="ARBA" id="ARBA00004141"/>
    </source>
</evidence>
<sequence>MTAGKSLLLSKRFSLALICFAGCALCYALRSNLSFAIVCMVKETESDGATGGRTKHGCGHGPQRAVAEQQHQLNETGMISRFRRQTNGSIFDAPQHAQAQSIPAPLGPGEFDWSKQVRGQVLGAFFFGYLASQMLGGLLAARIGAKSVILCSMLAASLLSLLSPGAARFHVSLFILLRALLGFSQGVMFPAMHCLWSNWAPPLERGLLTGVSYAGAQIGNVLVMPLSGILCRHGFDGGWPSIFYILSAAGLCWSLLWALTVANSPQRHSSIGADERQFIMESLGQRKDSDDESVRASRPIPIGAILRSKAVWAILIGHFAGDWGAYMMALGLPSFLNDVLGLQMTSMGFASAIPYVAYFAVINLGGHLADSLLQRQLLTTLNCRRFCPCGYDKLVIALLTLSIGISGFQYSGFVINYLDIAPELAGFLLGLGNTVSCLAGFVGPMLMGWLTPTGSKTEWLTVFGITELILVFGAVAFSALASADVQPWAAKRQQADEDEEEGGTRSSEEQCMKKHPDELIRKHPMAEELLLLDNFQFLYSGFVINYLDIAPEPAGFLLGLGNTVSCLAGFVGPMLMGWLTPTGSKTEWLTVFGITELILVFGAVAFSALASADVQPWAAKRQQADEDEEEGGTRSSEEQCMKKHPDELIRKHPMAEELLLLDSDH</sequence>
<name>A0A183BJX8_GLOPA</name>
<dbReference type="PROSITE" id="PS50850">
    <property type="entry name" value="MFS"/>
    <property type="match status" value="1"/>
</dbReference>
<dbReference type="GO" id="GO:0016020">
    <property type="term" value="C:membrane"/>
    <property type="evidence" value="ECO:0007669"/>
    <property type="project" value="UniProtKB-SubCell"/>
</dbReference>
<keyword evidence="4 6" id="KW-0472">Membrane</keyword>
<feature type="transmembrane region" description="Helical" evidence="6">
    <location>
        <begin position="242"/>
        <end position="262"/>
    </location>
</feature>
<reference evidence="8" key="1">
    <citation type="submission" date="2013-12" db="EMBL/GenBank/DDBJ databases">
        <authorList>
            <person name="Aslett M."/>
        </authorList>
    </citation>
    <scope>NUCLEOTIDE SEQUENCE [LARGE SCALE GENOMIC DNA]</scope>
    <source>
        <strain evidence="8">Lindley</strain>
    </source>
</reference>
<feature type="transmembrane region" description="Helical" evidence="6">
    <location>
        <begin position="459"/>
        <end position="481"/>
    </location>
</feature>
<reference evidence="9" key="3">
    <citation type="submission" date="2016-06" db="UniProtKB">
        <authorList>
            <consortium name="WormBaseParasite"/>
        </authorList>
    </citation>
    <scope>IDENTIFICATION</scope>
</reference>
<dbReference type="InterPro" id="IPR011701">
    <property type="entry name" value="MFS"/>
</dbReference>
<feature type="transmembrane region" description="Helical" evidence="6">
    <location>
        <begin position="310"/>
        <end position="332"/>
    </location>
</feature>
<keyword evidence="2 6" id="KW-0812">Transmembrane</keyword>
<evidence type="ECO:0000256" key="6">
    <source>
        <dbReference type="SAM" id="Phobius"/>
    </source>
</evidence>
<dbReference type="Gene3D" id="1.20.1250.20">
    <property type="entry name" value="MFS general substrate transporter like domains"/>
    <property type="match status" value="2"/>
</dbReference>
<feature type="transmembrane region" description="Helical" evidence="6">
    <location>
        <begin position="554"/>
        <end position="576"/>
    </location>
</feature>
<evidence type="ECO:0000256" key="5">
    <source>
        <dbReference type="SAM" id="MobiDB-lite"/>
    </source>
</evidence>
<proteinExistence type="predicted"/>
<feature type="transmembrane region" description="Helical" evidence="6">
    <location>
        <begin position="121"/>
        <end position="141"/>
    </location>
</feature>
<feature type="transmembrane region" description="Helical" evidence="6">
    <location>
        <begin position="148"/>
        <end position="167"/>
    </location>
</feature>
<feature type="transmembrane region" description="Helical" evidence="6">
    <location>
        <begin position="207"/>
        <end position="230"/>
    </location>
</feature>
<dbReference type="Proteomes" id="UP000050741">
    <property type="component" value="Unassembled WGS sequence"/>
</dbReference>
<keyword evidence="8" id="KW-1185">Reference proteome</keyword>
<comment type="subcellular location">
    <subcellularLocation>
        <location evidence="1">Membrane</location>
        <topology evidence="1">Multi-pass membrane protein</topology>
    </subcellularLocation>
</comment>
<dbReference type="FunFam" id="1.20.1250.20:FF:000532">
    <property type="entry name" value="SLC (SoLute Carrier) homolog"/>
    <property type="match status" value="1"/>
</dbReference>
<evidence type="ECO:0000313" key="8">
    <source>
        <dbReference type="Proteomes" id="UP000050741"/>
    </source>
</evidence>
<dbReference type="Pfam" id="PF07690">
    <property type="entry name" value="MFS_1"/>
    <property type="match status" value="1"/>
</dbReference>
<dbReference type="SUPFAM" id="SSF103473">
    <property type="entry name" value="MFS general substrate transporter"/>
    <property type="match status" value="2"/>
</dbReference>
<evidence type="ECO:0000256" key="4">
    <source>
        <dbReference type="ARBA" id="ARBA00023136"/>
    </source>
</evidence>